<feature type="compositionally biased region" description="Low complexity" evidence="1">
    <location>
        <begin position="95"/>
        <end position="105"/>
    </location>
</feature>
<comment type="caution">
    <text evidence="2">The sequence shown here is derived from an EMBL/GenBank/DDBJ whole genome shotgun (WGS) entry which is preliminary data.</text>
</comment>
<accession>A0A836BRV6</accession>
<name>A0A836BRV6_9CHLO</name>
<sequence>MKLRALHRGTRALAAARGDGDAASSTSAPVNAASSAQRNDMPEYGAVLAAVRSSLDHSGEESEDAWWDATRLAAAATSTSGRRPAAAARRAAVATPAAVSSGSAANLQRGSGSASVSTIAAQ</sequence>
<feature type="region of interest" description="Disordered" evidence="1">
    <location>
        <begin position="1"/>
        <end position="38"/>
    </location>
</feature>
<dbReference type="AlphaFoldDB" id="A0A836BRV6"/>
<dbReference type="EMBL" id="JAEHOE010000133">
    <property type="protein sequence ID" value="KAG2485229.1"/>
    <property type="molecule type" value="Genomic_DNA"/>
</dbReference>
<evidence type="ECO:0000313" key="3">
    <source>
        <dbReference type="Proteomes" id="UP000612055"/>
    </source>
</evidence>
<protein>
    <submittedName>
        <fullName evidence="2">Uncharacterized protein</fullName>
    </submittedName>
</protein>
<reference evidence="2" key="1">
    <citation type="journal article" date="2020" name="bioRxiv">
        <title>Comparative genomics of Chlamydomonas.</title>
        <authorList>
            <person name="Craig R.J."/>
            <person name="Hasan A.R."/>
            <person name="Ness R.W."/>
            <person name="Keightley P.D."/>
        </authorList>
    </citation>
    <scope>NUCLEOTIDE SEQUENCE</scope>
    <source>
        <strain evidence="2">CCAP 11/70</strain>
    </source>
</reference>
<dbReference type="Proteomes" id="UP000612055">
    <property type="component" value="Unassembled WGS sequence"/>
</dbReference>
<evidence type="ECO:0000313" key="2">
    <source>
        <dbReference type="EMBL" id="KAG2485229.1"/>
    </source>
</evidence>
<keyword evidence="3" id="KW-1185">Reference proteome</keyword>
<organism evidence="2 3">
    <name type="scientific">Edaphochlamys debaryana</name>
    <dbReference type="NCBI Taxonomy" id="47281"/>
    <lineage>
        <taxon>Eukaryota</taxon>
        <taxon>Viridiplantae</taxon>
        <taxon>Chlorophyta</taxon>
        <taxon>core chlorophytes</taxon>
        <taxon>Chlorophyceae</taxon>
        <taxon>CS clade</taxon>
        <taxon>Chlamydomonadales</taxon>
        <taxon>Chlamydomonadales incertae sedis</taxon>
        <taxon>Edaphochlamys</taxon>
    </lineage>
</organism>
<proteinExistence type="predicted"/>
<gene>
    <name evidence="2" type="ORF">HYH03_016015</name>
</gene>
<feature type="compositionally biased region" description="Polar residues" evidence="1">
    <location>
        <begin position="106"/>
        <end position="122"/>
    </location>
</feature>
<evidence type="ECO:0000256" key="1">
    <source>
        <dbReference type="SAM" id="MobiDB-lite"/>
    </source>
</evidence>
<feature type="region of interest" description="Disordered" evidence="1">
    <location>
        <begin position="95"/>
        <end position="122"/>
    </location>
</feature>
<feature type="compositionally biased region" description="Low complexity" evidence="1">
    <location>
        <begin position="11"/>
        <end position="28"/>
    </location>
</feature>
<feature type="compositionally biased region" description="Basic residues" evidence="1">
    <location>
        <begin position="1"/>
        <end position="10"/>
    </location>
</feature>